<sequence>MDDRSGHLSSQGPLGQPMDGGGGNQNGFPDFPSLSDKQPAQDHGHFNPGGYGYTPSAHPYHSQKFQNQQYGFVSPPPYDPSINAGSQFSIGDKGGSIYNTDDGPGERGVISDGIKHFINKLTKNKQGFQEIPVGHYKTESVDKFSTKAHHSELFKAKEPWHPQDSEEELIGDLQVIIRNIIGALTAHSLQFADFKFLTKIGTLLDDTTVGIVDSAAHYYTAIASLADYQNQKMEDNKGLLKEYKDAYKGMDLVRDRIHIPVKRLFEDQDGFECYGYFGLKGSYDKLKAYIEDCKISKPNDCPKYLNLPKYRAGSGHPEKCHKLFPGEVEAWNHRSPQDGVSAISDGTFLHNPSAAAL</sequence>
<name>A0A9W8ATI8_9FUNG</name>
<comment type="caution">
    <text evidence="2">The sequence shown here is derived from an EMBL/GenBank/DDBJ whole genome shotgun (WGS) entry which is preliminary data.</text>
</comment>
<dbReference type="Proteomes" id="UP001150925">
    <property type="component" value="Unassembled WGS sequence"/>
</dbReference>
<dbReference type="EMBL" id="JANBPY010001108">
    <property type="protein sequence ID" value="KAJ1961583.1"/>
    <property type="molecule type" value="Genomic_DNA"/>
</dbReference>
<protein>
    <submittedName>
        <fullName evidence="2">Uncharacterized protein</fullName>
    </submittedName>
</protein>
<evidence type="ECO:0000313" key="3">
    <source>
        <dbReference type="Proteomes" id="UP001150925"/>
    </source>
</evidence>
<reference evidence="2" key="1">
    <citation type="submission" date="2022-07" db="EMBL/GenBank/DDBJ databases">
        <title>Phylogenomic reconstructions and comparative analyses of Kickxellomycotina fungi.</title>
        <authorList>
            <person name="Reynolds N.K."/>
            <person name="Stajich J.E."/>
            <person name="Barry K."/>
            <person name="Grigoriev I.V."/>
            <person name="Crous P."/>
            <person name="Smith M.E."/>
        </authorList>
    </citation>
    <scope>NUCLEOTIDE SEQUENCE</scope>
    <source>
        <strain evidence="2">RSA 1196</strain>
    </source>
</reference>
<dbReference type="AlphaFoldDB" id="A0A9W8ATI8"/>
<proteinExistence type="predicted"/>
<accession>A0A9W8ATI8</accession>
<feature type="region of interest" description="Disordered" evidence="1">
    <location>
        <begin position="1"/>
        <end position="61"/>
    </location>
</feature>
<gene>
    <name evidence="2" type="ORF">IWQ62_003812</name>
</gene>
<evidence type="ECO:0000256" key="1">
    <source>
        <dbReference type="SAM" id="MobiDB-lite"/>
    </source>
</evidence>
<keyword evidence="3" id="KW-1185">Reference proteome</keyword>
<organism evidence="2 3">
    <name type="scientific">Dispira parvispora</name>
    <dbReference type="NCBI Taxonomy" id="1520584"/>
    <lineage>
        <taxon>Eukaryota</taxon>
        <taxon>Fungi</taxon>
        <taxon>Fungi incertae sedis</taxon>
        <taxon>Zoopagomycota</taxon>
        <taxon>Kickxellomycotina</taxon>
        <taxon>Dimargaritomycetes</taxon>
        <taxon>Dimargaritales</taxon>
        <taxon>Dimargaritaceae</taxon>
        <taxon>Dispira</taxon>
    </lineage>
</organism>
<evidence type="ECO:0000313" key="2">
    <source>
        <dbReference type="EMBL" id="KAJ1961583.1"/>
    </source>
</evidence>